<dbReference type="Gene3D" id="2.10.110.10">
    <property type="entry name" value="Cysteine Rich Protein"/>
    <property type="match status" value="2"/>
</dbReference>
<feature type="compositionally biased region" description="Low complexity" evidence="8">
    <location>
        <begin position="83"/>
        <end position="94"/>
    </location>
</feature>
<dbReference type="AlphaFoldDB" id="A0A8H7SLT7"/>
<dbReference type="GO" id="GO:0005634">
    <property type="term" value="C:nucleus"/>
    <property type="evidence" value="ECO:0007669"/>
    <property type="project" value="UniProtKB-SubCell"/>
</dbReference>
<reference evidence="10" key="1">
    <citation type="submission" date="2021-01" db="EMBL/GenBank/DDBJ databases">
        <title>Metabolic potential, ecology and presence of endohyphal bacteria is reflected in genomic diversity of Mucoromycotina.</title>
        <authorList>
            <person name="Muszewska A."/>
            <person name="Okrasinska A."/>
            <person name="Steczkiewicz K."/>
            <person name="Drgas O."/>
            <person name="Orlowska M."/>
            <person name="Perlinska-Lenart U."/>
            <person name="Aleksandrzak-Piekarczyk T."/>
            <person name="Szatraj K."/>
            <person name="Zielenkiewicz U."/>
            <person name="Pilsyk S."/>
            <person name="Malc E."/>
            <person name="Mieczkowski P."/>
            <person name="Kruszewska J.S."/>
            <person name="Biernat P."/>
            <person name="Pawlowska J."/>
        </authorList>
    </citation>
    <scope>NUCLEOTIDE SEQUENCE</scope>
    <source>
        <strain evidence="10">WA0000018081</strain>
    </source>
</reference>
<feature type="region of interest" description="Disordered" evidence="8">
    <location>
        <begin position="79"/>
        <end position="144"/>
    </location>
</feature>
<evidence type="ECO:0000256" key="7">
    <source>
        <dbReference type="PROSITE-ProRule" id="PRU00125"/>
    </source>
</evidence>
<sequence>MPPRFGGAPKCPRCEKSVYMAEQVLGPGGPWHNYCLTCKAYCRTCYTRRWGPKGYGFAGGAAFLSTESKMPSEILKESELNSPVQQVPDVRQVPSKPELPVRREVPALPTRPPTRPPVVETEVTQPPVDHDQQKPTTAPKPSYLTHKTSYVPRKFNFQPQNDICTGCKKPVYAAELVLGAGNKYHKVCLKCSDCGKRLDSTNMVDRDFDLYCRGCYSKLFGPKGYGFGNLLTTEAKKDQFVGNTKDTLGSAVGNESLQSKGKTQNASGNTQETAANVTGYVQGAADQVGGAVKGAVNSLTGNNTGEAGNKAQEKKGEAQKAFNS</sequence>
<dbReference type="GO" id="GO:0046872">
    <property type="term" value="F:metal ion binding"/>
    <property type="evidence" value="ECO:0007669"/>
    <property type="project" value="UniProtKB-KW"/>
</dbReference>
<feature type="region of interest" description="Disordered" evidence="8">
    <location>
        <begin position="297"/>
        <end position="324"/>
    </location>
</feature>
<feature type="region of interest" description="Disordered" evidence="8">
    <location>
        <begin position="251"/>
        <end position="270"/>
    </location>
</feature>
<dbReference type="Proteomes" id="UP000613177">
    <property type="component" value="Unassembled WGS sequence"/>
</dbReference>
<evidence type="ECO:0000313" key="10">
    <source>
        <dbReference type="EMBL" id="KAG2230805.1"/>
    </source>
</evidence>
<evidence type="ECO:0000256" key="2">
    <source>
        <dbReference type="ARBA" id="ARBA00022723"/>
    </source>
</evidence>
<feature type="compositionally biased region" description="Low complexity" evidence="8">
    <location>
        <begin position="117"/>
        <end position="127"/>
    </location>
</feature>
<evidence type="ECO:0000256" key="8">
    <source>
        <dbReference type="SAM" id="MobiDB-lite"/>
    </source>
</evidence>
<keyword evidence="11" id="KW-1185">Reference proteome</keyword>
<dbReference type="SMART" id="SM00132">
    <property type="entry name" value="LIM"/>
    <property type="match status" value="2"/>
</dbReference>
<comment type="caution">
    <text evidence="10">The sequence shown here is derived from an EMBL/GenBank/DDBJ whole genome shotgun (WGS) entry which is preliminary data.</text>
</comment>
<evidence type="ECO:0000256" key="5">
    <source>
        <dbReference type="ARBA" id="ARBA00023038"/>
    </source>
</evidence>
<dbReference type="PROSITE" id="PS00478">
    <property type="entry name" value="LIM_DOMAIN_1"/>
    <property type="match status" value="1"/>
</dbReference>
<dbReference type="GO" id="GO:0030036">
    <property type="term" value="P:actin cytoskeleton organization"/>
    <property type="evidence" value="ECO:0007669"/>
    <property type="project" value="TreeGrafter"/>
</dbReference>
<dbReference type="Pfam" id="PF00412">
    <property type="entry name" value="LIM"/>
    <property type="match status" value="1"/>
</dbReference>
<dbReference type="GO" id="GO:0005737">
    <property type="term" value="C:cytoplasm"/>
    <property type="evidence" value="ECO:0007669"/>
    <property type="project" value="TreeGrafter"/>
</dbReference>
<feature type="compositionally biased region" description="Polar residues" evidence="8">
    <location>
        <begin position="297"/>
        <end position="306"/>
    </location>
</feature>
<protein>
    <recommendedName>
        <fullName evidence="9">LIM zinc-binding domain-containing protein</fullName>
    </recommendedName>
</protein>
<keyword evidence="2 7" id="KW-0479">Metal-binding</keyword>
<evidence type="ECO:0000256" key="3">
    <source>
        <dbReference type="ARBA" id="ARBA00022737"/>
    </source>
</evidence>
<dbReference type="FunFam" id="2.10.110.10:FF:000001">
    <property type="entry name" value="Cysteine and glycine-rich protein 1"/>
    <property type="match status" value="1"/>
</dbReference>
<dbReference type="EMBL" id="JAEPRE010000182">
    <property type="protein sequence ID" value="KAG2230805.1"/>
    <property type="molecule type" value="Genomic_DNA"/>
</dbReference>
<dbReference type="CDD" id="cd09326">
    <property type="entry name" value="LIM_CRP_like"/>
    <property type="match status" value="1"/>
</dbReference>
<gene>
    <name evidence="10" type="ORF">INT48_008746</name>
</gene>
<evidence type="ECO:0000256" key="6">
    <source>
        <dbReference type="ARBA" id="ARBA00023242"/>
    </source>
</evidence>
<evidence type="ECO:0000256" key="1">
    <source>
        <dbReference type="ARBA" id="ARBA00004123"/>
    </source>
</evidence>
<evidence type="ECO:0000256" key="4">
    <source>
        <dbReference type="ARBA" id="ARBA00022833"/>
    </source>
</evidence>
<dbReference type="PANTHER" id="PTHR24215">
    <property type="entry name" value="RHO-GTPASE-ACTIVATING PROTEIN LRG1"/>
    <property type="match status" value="1"/>
</dbReference>
<keyword evidence="4 7" id="KW-0862">Zinc</keyword>
<feature type="domain" description="LIM zinc-binding" evidence="9">
    <location>
        <begin position="162"/>
        <end position="222"/>
    </location>
</feature>
<dbReference type="SUPFAM" id="SSF57716">
    <property type="entry name" value="Glucocorticoid receptor-like (DNA-binding domain)"/>
    <property type="match status" value="3"/>
</dbReference>
<dbReference type="PROSITE" id="PS50023">
    <property type="entry name" value="LIM_DOMAIN_2"/>
    <property type="match status" value="1"/>
</dbReference>
<keyword evidence="3" id="KW-0677">Repeat</keyword>
<evidence type="ECO:0000313" key="11">
    <source>
        <dbReference type="Proteomes" id="UP000613177"/>
    </source>
</evidence>
<keyword evidence="6" id="KW-0539">Nucleus</keyword>
<comment type="subcellular location">
    <subcellularLocation>
        <location evidence="1">Nucleus</location>
    </subcellularLocation>
</comment>
<dbReference type="PANTHER" id="PTHR24215:SF35">
    <property type="entry name" value="MUSCLE LIM PROTEIN MLP84B"/>
    <property type="match status" value="1"/>
</dbReference>
<dbReference type="InterPro" id="IPR001781">
    <property type="entry name" value="Znf_LIM"/>
</dbReference>
<evidence type="ECO:0000259" key="9">
    <source>
        <dbReference type="PROSITE" id="PS50023"/>
    </source>
</evidence>
<organism evidence="10 11">
    <name type="scientific">Thamnidium elegans</name>
    <dbReference type="NCBI Taxonomy" id="101142"/>
    <lineage>
        <taxon>Eukaryota</taxon>
        <taxon>Fungi</taxon>
        <taxon>Fungi incertae sedis</taxon>
        <taxon>Mucoromycota</taxon>
        <taxon>Mucoromycotina</taxon>
        <taxon>Mucoromycetes</taxon>
        <taxon>Mucorales</taxon>
        <taxon>Mucorineae</taxon>
        <taxon>Mucoraceae</taxon>
        <taxon>Thamnidium</taxon>
    </lineage>
</organism>
<accession>A0A8H7SLT7</accession>
<name>A0A8H7SLT7_9FUNG</name>
<keyword evidence="5 7" id="KW-0440">LIM domain</keyword>
<proteinExistence type="predicted"/>